<proteinExistence type="predicted"/>
<sequence length="224" mass="24874">MGTAFFSCQIDSMPLWQSSVPAHSPLSQCCVGYIDGTTNDERSISLLILLSLLQLSRILTHHSFILVARLSFTCAELSFARVPWRLCIPSDSGPKIGVVVVFIFLVAVGYLEGVEDSIAEASAEPETHLAIREVHGLKRHVHLPPAMTPLTMTPWMAFIVVGPCQRLIGTFSILSRINHDPLRDLLVSYVCGCWNKHYTCMRYSMNPVSATIRLLPTLHPTRDS</sequence>
<keyword evidence="2" id="KW-1185">Reference proteome</keyword>
<organism evidence="1 2">
    <name type="scientific">Jaapia argillacea MUCL 33604</name>
    <dbReference type="NCBI Taxonomy" id="933084"/>
    <lineage>
        <taxon>Eukaryota</taxon>
        <taxon>Fungi</taxon>
        <taxon>Dikarya</taxon>
        <taxon>Basidiomycota</taxon>
        <taxon>Agaricomycotina</taxon>
        <taxon>Agaricomycetes</taxon>
        <taxon>Agaricomycetidae</taxon>
        <taxon>Jaapiales</taxon>
        <taxon>Jaapiaceae</taxon>
        <taxon>Jaapia</taxon>
    </lineage>
</organism>
<accession>A0A067P9N4</accession>
<evidence type="ECO:0000313" key="2">
    <source>
        <dbReference type="Proteomes" id="UP000027265"/>
    </source>
</evidence>
<reference evidence="2" key="1">
    <citation type="journal article" date="2014" name="Proc. Natl. Acad. Sci. U.S.A.">
        <title>Extensive sampling of basidiomycete genomes demonstrates inadequacy of the white-rot/brown-rot paradigm for wood decay fungi.</title>
        <authorList>
            <person name="Riley R."/>
            <person name="Salamov A.A."/>
            <person name="Brown D.W."/>
            <person name="Nagy L.G."/>
            <person name="Floudas D."/>
            <person name="Held B.W."/>
            <person name="Levasseur A."/>
            <person name="Lombard V."/>
            <person name="Morin E."/>
            <person name="Otillar R."/>
            <person name="Lindquist E.A."/>
            <person name="Sun H."/>
            <person name="LaButti K.M."/>
            <person name="Schmutz J."/>
            <person name="Jabbour D."/>
            <person name="Luo H."/>
            <person name="Baker S.E."/>
            <person name="Pisabarro A.G."/>
            <person name="Walton J.D."/>
            <person name="Blanchette R.A."/>
            <person name="Henrissat B."/>
            <person name="Martin F."/>
            <person name="Cullen D."/>
            <person name="Hibbett D.S."/>
            <person name="Grigoriev I.V."/>
        </authorList>
    </citation>
    <scope>NUCLEOTIDE SEQUENCE [LARGE SCALE GENOMIC DNA]</scope>
    <source>
        <strain evidence="2">MUCL 33604</strain>
    </source>
</reference>
<evidence type="ECO:0000313" key="1">
    <source>
        <dbReference type="EMBL" id="KDQ51444.1"/>
    </source>
</evidence>
<dbReference type="EMBL" id="KL197748">
    <property type="protein sequence ID" value="KDQ51444.1"/>
    <property type="molecule type" value="Genomic_DNA"/>
</dbReference>
<gene>
    <name evidence="1" type="ORF">JAAARDRAFT_211076</name>
</gene>
<dbReference type="HOGENOM" id="CLU_1235197_0_0_1"/>
<name>A0A067P9N4_9AGAM</name>
<protein>
    <submittedName>
        <fullName evidence="1">Uncharacterized protein</fullName>
    </submittedName>
</protein>
<dbReference type="InParanoid" id="A0A067P9N4"/>
<dbReference type="AlphaFoldDB" id="A0A067P9N4"/>
<dbReference type="Proteomes" id="UP000027265">
    <property type="component" value="Unassembled WGS sequence"/>
</dbReference>